<dbReference type="Proteomes" id="UP001050808">
    <property type="component" value="Unassembled WGS sequence"/>
</dbReference>
<organism evidence="2 3">
    <name type="scientific">Streptomyces violascens</name>
    <dbReference type="NCBI Taxonomy" id="67381"/>
    <lineage>
        <taxon>Bacteria</taxon>
        <taxon>Bacillati</taxon>
        <taxon>Actinomycetota</taxon>
        <taxon>Actinomycetes</taxon>
        <taxon>Kitasatosporales</taxon>
        <taxon>Streptomycetaceae</taxon>
        <taxon>Streptomyces</taxon>
    </lineage>
</organism>
<evidence type="ECO:0000313" key="3">
    <source>
        <dbReference type="Proteomes" id="UP001050808"/>
    </source>
</evidence>
<accession>A0ABQ3QXM4</accession>
<evidence type="ECO:0000259" key="1">
    <source>
        <dbReference type="Pfam" id="PF18899"/>
    </source>
</evidence>
<protein>
    <submittedName>
        <fullName evidence="2">Transporter</fullName>
    </submittedName>
</protein>
<dbReference type="InterPro" id="IPR043714">
    <property type="entry name" value="DUF5655"/>
</dbReference>
<reference evidence="2" key="1">
    <citation type="submission" date="2024-05" db="EMBL/GenBank/DDBJ databases">
        <title>Whole genome shotgun sequence of Streptomyces violascens NBRC 12920.</title>
        <authorList>
            <person name="Komaki H."/>
            <person name="Tamura T."/>
        </authorList>
    </citation>
    <scope>NUCLEOTIDE SEQUENCE</scope>
    <source>
        <strain evidence="2">NBRC 12920</strain>
    </source>
</reference>
<comment type="caution">
    <text evidence="2">The sequence shown here is derived from an EMBL/GenBank/DDBJ whole genome shotgun (WGS) entry which is preliminary data.</text>
</comment>
<gene>
    <name evidence="2" type="ORF">Sviol_64100</name>
</gene>
<dbReference type="Gene3D" id="3.40.1350.10">
    <property type="match status" value="1"/>
</dbReference>
<sequence length="317" mass="34587">MVAEISLGGAAFPSGIVMASGGVVGLKLFSTAGGVAEVMPRLAVVEADVQDLLEAHMETMLGVRFLASEFVIDCVDGGRIDSLGLDENGAPVIVEYKRGTDAGVINQGLYYMAWLVAHKDAFRNLVRDRLGVTAASQIRWSAPRLICVAGDFTRYDAHAVREHRRSIDLVRYRYFGRDHFGLETVASVTGHRAKAQRVRSRAPGAPPVRQQGSAMAELAQAVDEVLVGLGDGVTRVQRKQYRAYRRLRNFASVCVPQQTKLLVYLKADPKEADLIPGFTRDVTGLGHHGTGDLELQLRTERDLERAGDLLRLSYAAA</sequence>
<evidence type="ECO:0000313" key="2">
    <source>
        <dbReference type="EMBL" id="GHI42002.1"/>
    </source>
</evidence>
<dbReference type="EMBL" id="BNDY01000017">
    <property type="protein sequence ID" value="GHI42002.1"/>
    <property type="molecule type" value="Genomic_DNA"/>
</dbReference>
<keyword evidence="3" id="KW-1185">Reference proteome</keyword>
<name>A0ABQ3QXM4_9ACTN</name>
<dbReference type="InterPro" id="IPR011856">
    <property type="entry name" value="tRNA_endonuc-like_dom_sf"/>
</dbReference>
<dbReference type="Pfam" id="PF18899">
    <property type="entry name" value="DUF5655"/>
    <property type="match status" value="1"/>
</dbReference>
<feature type="domain" description="DUF5655" evidence="1">
    <location>
        <begin position="214"/>
        <end position="314"/>
    </location>
</feature>
<proteinExistence type="predicted"/>